<sequence>MGQYTDLLRSVADAADGGADSRLRDRDRLKELHATLGEMMDVISDAAADVGHEGPAALNAQDAFVSYRARLSTIQSSVVALHDALGTADTAMKTARDAHAALPSSGLSPAENALVRTAMTTGVVGAATGMVPVAGVGVVTAGVASFIFAQRAEAEREDAALAALQTLQGSLPGVAWDRGALDDGQSEPTGDGVESSGPSPQWSPSTGTSSGVTAGAIGATGPAVAAYVPTGSRPTGSSGDGTQTGRLEPIAGSDGAGARPGAVGPSPAPIGAGGRISPDGLLPSGTGGAPAAAGGLGVGAGSGSGTTGVFTGPGAGSTGAAAGGLGTAAGGLLLGRSVLGSMSAVAGGTGSMLGASGATLGAAGGSGAPGIGAPGVTQTAAGARPGAIGAGSRAGAAGYGGGASTGSAGAGSRAGTAGGSALSTRSGLGTGPGSSSSSGSAGNGAAAGGRGSGMMPGGSAAGGRGEEKRRERRGLALAAAPEIEDVAPELDDVALAGSRGETFDPIELGDDSW</sequence>
<reference evidence="2 3" key="1">
    <citation type="submission" date="2018-11" db="EMBL/GenBank/DDBJ databases">
        <title>Sequencing the genomes of 1000 actinobacteria strains.</title>
        <authorList>
            <person name="Klenk H.-P."/>
        </authorList>
    </citation>
    <scope>NUCLEOTIDE SEQUENCE [LARGE SCALE GENOMIC DNA]</scope>
    <source>
        <strain evidence="2 3">DSM 13521</strain>
    </source>
</reference>
<gene>
    <name evidence="2" type="ORF">EDD28_0625</name>
</gene>
<feature type="compositionally biased region" description="Low complexity" evidence="1">
    <location>
        <begin position="280"/>
        <end position="289"/>
    </location>
</feature>
<feature type="compositionally biased region" description="Low complexity" evidence="1">
    <location>
        <begin position="405"/>
        <end position="440"/>
    </location>
</feature>
<proteinExistence type="predicted"/>
<accession>A0A3N2D8E2</accession>
<evidence type="ECO:0000313" key="2">
    <source>
        <dbReference type="EMBL" id="ROR96051.1"/>
    </source>
</evidence>
<comment type="caution">
    <text evidence="2">The sequence shown here is derived from an EMBL/GenBank/DDBJ whole genome shotgun (WGS) entry which is preliminary data.</text>
</comment>
<dbReference type="EMBL" id="RKHQ01000001">
    <property type="protein sequence ID" value="ROR96051.1"/>
    <property type="molecule type" value="Genomic_DNA"/>
</dbReference>
<name>A0A3N2D8E2_9MICO</name>
<dbReference type="AlphaFoldDB" id="A0A3N2D8E2"/>
<organism evidence="2 3">
    <name type="scientific">Salana multivorans</name>
    <dbReference type="NCBI Taxonomy" id="120377"/>
    <lineage>
        <taxon>Bacteria</taxon>
        <taxon>Bacillati</taxon>
        <taxon>Actinomycetota</taxon>
        <taxon>Actinomycetes</taxon>
        <taxon>Micrococcales</taxon>
        <taxon>Beutenbergiaceae</taxon>
        <taxon>Salana</taxon>
    </lineage>
</organism>
<protein>
    <submittedName>
        <fullName evidence="2">Uncharacterized protein</fullName>
    </submittedName>
</protein>
<dbReference type="Proteomes" id="UP000275356">
    <property type="component" value="Unassembled WGS sequence"/>
</dbReference>
<feature type="compositionally biased region" description="Gly residues" evidence="1">
    <location>
        <begin position="441"/>
        <end position="463"/>
    </location>
</feature>
<dbReference type="RefSeq" id="WP_123738284.1">
    <property type="nucleotide sequence ID" value="NZ_RKHQ01000001.1"/>
</dbReference>
<keyword evidence="3" id="KW-1185">Reference proteome</keyword>
<feature type="compositionally biased region" description="Polar residues" evidence="1">
    <location>
        <begin position="196"/>
        <end position="212"/>
    </location>
</feature>
<feature type="compositionally biased region" description="Polar residues" evidence="1">
    <location>
        <begin position="232"/>
        <end position="245"/>
    </location>
</feature>
<evidence type="ECO:0000256" key="1">
    <source>
        <dbReference type="SAM" id="MobiDB-lite"/>
    </source>
</evidence>
<feature type="region of interest" description="Disordered" evidence="1">
    <location>
        <begin position="175"/>
        <end position="289"/>
    </location>
</feature>
<evidence type="ECO:0000313" key="3">
    <source>
        <dbReference type="Proteomes" id="UP000275356"/>
    </source>
</evidence>
<feature type="region of interest" description="Disordered" evidence="1">
    <location>
        <begin position="399"/>
        <end position="481"/>
    </location>
</feature>